<evidence type="ECO:0000313" key="2">
    <source>
        <dbReference type="EMBL" id="PKY56979.1"/>
    </source>
</evidence>
<dbReference type="VEuPathDB" id="FungiDB:RhiirFUN_006363"/>
<dbReference type="VEuPathDB" id="FungiDB:FUN_005520"/>
<protein>
    <recommendedName>
        <fullName evidence="1">MULE transposase domain-containing protein</fullName>
    </recommendedName>
</protein>
<gene>
    <name evidence="2" type="ORF">RhiirA4_285673</name>
</gene>
<dbReference type="EMBL" id="LLXI01002373">
    <property type="protein sequence ID" value="PKY56979.1"/>
    <property type="molecule type" value="Genomic_DNA"/>
</dbReference>
<organism evidence="2 3">
    <name type="scientific">Rhizophagus irregularis</name>
    <dbReference type="NCBI Taxonomy" id="588596"/>
    <lineage>
        <taxon>Eukaryota</taxon>
        <taxon>Fungi</taxon>
        <taxon>Fungi incertae sedis</taxon>
        <taxon>Mucoromycota</taxon>
        <taxon>Glomeromycotina</taxon>
        <taxon>Glomeromycetes</taxon>
        <taxon>Glomerales</taxon>
        <taxon>Glomeraceae</taxon>
        <taxon>Rhizophagus</taxon>
    </lineage>
</organism>
<dbReference type="Pfam" id="PF10551">
    <property type="entry name" value="MULE"/>
    <property type="match status" value="1"/>
</dbReference>
<dbReference type="Proteomes" id="UP000234323">
    <property type="component" value="Unassembled WGS sequence"/>
</dbReference>
<proteinExistence type="predicted"/>
<dbReference type="InterPro" id="IPR018289">
    <property type="entry name" value="MULE_transposase_dom"/>
</dbReference>
<accession>A0A2I1HDN1</accession>
<comment type="caution">
    <text evidence="2">The sequence shown here is derived from an EMBL/GenBank/DDBJ whole genome shotgun (WGS) entry which is preliminary data.</text>
</comment>
<feature type="domain" description="MULE transposase" evidence="1">
    <location>
        <begin position="175"/>
        <end position="261"/>
    </location>
</feature>
<keyword evidence="3" id="KW-1185">Reference proteome</keyword>
<dbReference type="AlphaFoldDB" id="A0A2I1HDN1"/>
<feature type="non-terminal residue" evidence="2">
    <location>
        <position position="1"/>
    </location>
</feature>
<evidence type="ECO:0000259" key="1">
    <source>
        <dbReference type="Pfam" id="PF10551"/>
    </source>
</evidence>
<name>A0A2I1HDN1_9GLOM</name>
<reference evidence="2 3" key="1">
    <citation type="submission" date="2015-10" db="EMBL/GenBank/DDBJ databases">
        <title>Genome analyses suggest a sexual origin of heterokaryosis in a supposedly ancient asexual fungus.</title>
        <authorList>
            <person name="Ropars J."/>
            <person name="Sedzielewska K."/>
            <person name="Noel J."/>
            <person name="Charron P."/>
            <person name="Farinelli L."/>
            <person name="Marton T."/>
            <person name="Kruger M."/>
            <person name="Pelin A."/>
            <person name="Brachmann A."/>
            <person name="Corradi N."/>
        </authorList>
    </citation>
    <scope>NUCLEOTIDE SEQUENCE [LARGE SCALE GENOMIC DNA]</scope>
    <source>
        <strain evidence="2 3">A4</strain>
    </source>
</reference>
<sequence length="431" mass="51388">SISFWYICAQSNATQKNPRKHQDLTKQRDTPARERFACKGVIKIDVKTRIHCAQIQIKHDELHTVPSNFTVSDWVKNYISENLDLFPTVIYKQLVSKELDISIQQKQVYYWWSYYMTRKYKRNEDAYISAYEWLKENNYEIIVKNNEPARALGFLTGFHKELQEKNICINECDNTNNLTFELYVLLAEVNGSGYPLGYLFLDNNGNGISGARTNTITKFLREFQIRGILPQFFLTDKDFAQISAAQEVWPNTKIQLCHWHLRRAVETKLKETKLPKRDNYEPIAANHEFSFIDIEFNPSNKAYKATRICPKEYHEDIWNLMNKHLHQHPLIPDISQQNLTAGMIRKQAVFEMYTYCINNSLVWVWSYMWREWYIKDRWNLWARSAFNTLSILKTTMIVEGHWKVLKRDYLYKFFRPRLDLLVYTLLEKLLP</sequence>
<feature type="non-terminal residue" evidence="2">
    <location>
        <position position="431"/>
    </location>
</feature>
<dbReference type="VEuPathDB" id="FungiDB:RhiirFUN_010871"/>
<evidence type="ECO:0000313" key="3">
    <source>
        <dbReference type="Proteomes" id="UP000234323"/>
    </source>
</evidence>
<dbReference type="VEuPathDB" id="FungiDB:RhiirA1_535349"/>